<dbReference type="AlphaFoldDB" id="A0A1U9R1C3"/>
<feature type="chain" id="PRO_5038443123" evidence="1">
    <location>
        <begin position="21"/>
        <end position="79"/>
    </location>
</feature>
<evidence type="ECO:0000256" key="1">
    <source>
        <dbReference type="SAM" id="SignalP"/>
    </source>
</evidence>
<accession>A0A1U9R1C3</accession>
<sequence length="79" mass="7797">MRALLFASIAMGLLSGYGSAAVSSGSPTVETSRPADPQVVRTASGAVRGVTAAVVQSFKGIPLCRATGRLPTLAPAPAG</sequence>
<evidence type="ECO:0000313" key="3">
    <source>
        <dbReference type="Proteomes" id="UP000189677"/>
    </source>
</evidence>
<dbReference type="KEGG" id="snw:BBN63_32085"/>
<reference evidence="2 3" key="1">
    <citation type="submission" date="2016-11" db="EMBL/GenBank/DDBJ databases">
        <title>Complete genome sequence of Streptomyces niveus SCSIO 3406.</title>
        <authorList>
            <person name="Zhu Q."/>
            <person name="Cheng W."/>
            <person name="Song Y."/>
            <person name="Li Q."/>
            <person name="Ju J."/>
        </authorList>
    </citation>
    <scope>NUCLEOTIDE SEQUENCE [LARGE SCALE GENOMIC DNA]</scope>
    <source>
        <strain evidence="2 3">SCSIO 3406</strain>
    </source>
</reference>
<keyword evidence="1" id="KW-0732">Signal</keyword>
<dbReference type="Proteomes" id="UP000189677">
    <property type="component" value="Chromosome"/>
</dbReference>
<proteinExistence type="predicted"/>
<protein>
    <submittedName>
        <fullName evidence="2">Uncharacterized protein</fullName>
    </submittedName>
</protein>
<keyword evidence="3" id="KW-1185">Reference proteome</keyword>
<dbReference type="EMBL" id="CP018047">
    <property type="protein sequence ID" value="AQU70129.1"/>
    <property type="molecule type" value="Genomic_DNA"/>
</dbReference>
<name>A0A1U9R1C3_STRNV</name>
<organism evidence="2 3">
    <name type="scientific">Streptomyces niveus</name>
    <name type="common">Streptomyces spheroides</name>
    <dbReference type="NCBI Taxonomy" id="193462"/>
    <lineage>
        <taxon>Bacteria</taxon>
        <taxon>Bacillati</taxon>
        <taxon>Actinomycetota</taxon>
        <taxon>Actinomycetes</taxon>
        <taxon>Kitasatosporales</taxon>
        <taxon>Streptomycetaceae</taxon>
        <taxon>Streptomyces</taxon>
    </lineage>
</organism>
<feature type="signal peptide" evidence="1">
    <location>
        <begin position="1"/>
        <end position="20"/>
    </location>
</feature>
<dbReference type="RefSeq" id="WP_078078808.1">
    <property type="nucleotide sequence ID" value="NZ_CP018047.1"/>
</dbReference>
<evidence type="ECO:0000313" key="2">
    <source>
        <dbReference type="EMBL" id="AQU70129.1"/>
    </source>
</evidence>
<gene>
    <name evidence="2" type="ORF">BBN63_32085</name>
</gene>